<dbReference type="InterPro" id="IPR018490">
    <property type="entry name" value="cNMP-bd_dom_sf"/>
</dbReference>
<dbReference type="Gene3D" id="2.60.120.10">
    <property type="entry name" value="Jelly Rolls"/>
    <property type="match status" value="1"/>
</dbReference>
<dbReference type="SUPFAM" id="SSF51206">
    <property type="entry name" value="cAMP-binding domain-like"/>
    <property type="match status" value="1"/>
</dbReference>
<comment type="caution">
    <text evidence="1">The sequence shown here is derived from an EMBL/GenBank/DDBJ whole genome shotgun (WGS) entry which is preliminary data.</text>
</comment>
<protein>
    <submittedName>
        <fullName evidence="1">Crp/Fnr family transcriptional regulator</fullName>
    </submittedName>
</protein>
<keyword evidence="2" id="KW-1185">Reference proteome</keyword>
<dbReference type="InterPro" id="IPR014710">
    <property type="entry name" value="RmlC-like_jellyroll"/>
</dbReference>
<reference evidence="1 2" key="1">
    <citation type="submission" date="2020-08" db="EMBL/GenBank/DDBJ databases">
        <title>Sphingobacterium sp. DN04309 isolated from aquaculture water.</title>
        <authorList>
            <person name="Zhang M."/>
        </authorList>
    </citation>
    <scope>NUCLEOTIDE SEQUENCE [LARGE SCALE GENOMIC DNA]</scope>
    <source>
        <strain evidence="1 2">DN04309</strain>
    </source>
</reference>
<accession>A0ABR7YI61</accession>
<evidence type="ECO:0000313" key="2">
    <source>
        <dbReference type="Proteomes" id="UP000651271"/>
    </source>
</evidence>
<proteinExistence type="predicted"/>
<dbReference type="CDD" id="cd00038">
    <property type="entry name" value="CAP_ED"/>
    <property type="match status" value="1"/>
</dbReference>
<dbReference type="RefSeq" id="WP_190302980.1">
    <property type="nucleotide sequence ID" value="NZ_JACOIJ010000050.1"/>
</dbReference>
<dbReference type="EMBL" id="JACOIJ010000050">
    <property type="protein sequence ID" value="MBD1431007.1"/>
    <property type="molecule type" value="Genomic_DNA"/>
</dbReference>
<sequence>MKDEVVEKVISIFNSIHPVSENLKEKIFEGSDVIQIKKKNLLLDIGETSKYIFFIYKGALRSYYLDQEGKDNTSWFLFENELAISVFSFFSQKPSFEALEGLDDCILLRLSFAKLQKLYLEFPEFNYIGRILTEQYYIRSEEKANALRMLSAKERYLQLLERYPEIIQRVSLGHIATYLGITQHTLSRIRAKV</sequence>
<organism evidence="1 2">
    <name type="scientific">Sphingobacterium litopenaei</name>
    <dbReference type="NCBI Taxonomy" id="2763500"/>
    <lineage>
        <taxon>Bacteria</taxon>
        <taxon>Pseudomonadati</taxon>
        <taxon>Bacteroidota</taxon>
        <taxon>Sphingobacteriia</taxon>
        <taxon>Sphingobacteriales</taxon>
        <taxon>Sphingobacteriaceae</taxon>
        <taxon>Sphingobacterium</taxon>
    </lineage>
</organism>
<dbReference type="InterPro" id="IPR000595">
    <property type="entry name" value="cNMP-bd_dom"/>
</dbReference>
<evidence type="ECO:0000313" key="1">
    <source>
        <dbReference type="EMBL" id="MBD1431007.1"/>
    </source>
</evidence>
<gene>
    <name evidence="1" type="ORF">H8B04_15860</name>
</gene>
<dbReference type="Proteomes" id="UP000651271">
    <property type="component" value="Unassembled WGS sequence"/>
</dbReference>
<name>A0ABR7YI61_9SPHI</name>